<protein>
    <submittedName>
        <fullName evidence="1">Uncharacterized protein</fullName>
    </submittedName>
</protein>
<reference evidence="1" key="1">
    <citation type="submission" date="2021-01" db="EMBL/GenBank/DDBJ databases">
        <authorList>
            <consortium name="Genoscope - CEA"/>
            <person name="William W."/>
        </authorList>
    </citation>
    <scope>NUCLEOTIDE SEQUENCE</scope>
</reference>
<comment type="caution">
    <text evidence="1">The sequence shown here is derived from an EMBL/GenBank/DDBJ whole genome shotgun (WGS) entry which is preliminary data.</text>
</comment>
<gene>
    <name evidence="1" type="ORF">PPRIM_AZ9-3.1.T2430001</name>
</gene>
<keyword evidence="2" id="KW-1185">Reference proteome</keyword>
<organism evidence="1 2">
    <name type="scientific">Paramecium primaurelia</name>
    <dbReference type="NCBI Taxonomy" id="5886"/>
    <lineage>
        <taxon>Eukaryota</taxon>
        <taxon>Sar</taxon>
        <taxon>Alveolata</taxon>
        <taxon>Ciliophora</taxon>
        <taxon>Intramacronucleata</taxon>
        <taxon>Oligohymenophorea</taxon>
        <taxon>Peniculida</taxon>
        <taxon>Parameciidae</taxon>
        <taxon>Paramecium</taxon>
    </lineage>
</organism>
<dbReference type="EMBL" id="CAJJDM010000252">
    <property type="protein sequence ID" value="CAD8118492.1"/>
    <property type="molecule type" value="Genomic_DNA"/>
</dbReference>
<name>A0A8S1QTJ3_PARPR</name>
<dbReference type="AlphaFoldDB" id="A0A8S1QTJ3"/>
<evidence type="ECO:0000313" key="2">
    <source>
        <dbReference type="Proteomes" id="UP000688137"/>
    </source>
</evidence>
<accession>A0A8S1QTJ3</accession>
<sequence length="78" mass="9355">MLKMTEFIDKIDYFNDHLLLNKAGSVHKMDIFNDIHNQINTLNVGFDVLIFAKYYTILFEFDIFGSKMIGWLRRRNHL</sequence>
<dbReference type="Proteomes" id="UP000688137">
    <property type="component" value="Unassembled WGS sequence"/>
</dbReference>
<proteinExistence type="predicted"/>
<evidence type="ECO:0000313" key="1">
    <source>
        <dbReference type="EMBL" id="CAD8118492.1"/>
    </source>
</evidence>